<evidence type="ECO:0000313" key="4">
    <source>
        <dbReference type="Proteomes" id="UP001317532"/>
    </source>
</evidence>
<dbReference type="CDD" id="cd00515">
    <property type="entry name" value="HAM1"/>
    <property type="match status" value="1"/>
</dbReference>
<dbReference type="AlphaFoldDB" id="A0AAN2CA97"/>
<dbReference type="RefSeq" id="WP_317997389.1">
    <property type="nucleotide sequence ID" value="NZ_AP025523.1"/>
</dbReference>
<dbReference type="InterPro" id="IPR002637">
    <property type="entry name" value="RdgB/HAM1"/>
</dbReference>
<dbReference type="PANTHER" id="PTHR11067:SF9">
    <property type="entry name" value="INOSINE TRIPHOSPHATE PYROPHOSPHATASE"/>
    <property type="match status" value="1"/>
</dbReference>
<dbReference type="SUPFAM" id="SSF52972">
    <property type="entry name" value="ITPase-like"/>
    <property type="match status" value="1"/>
</dbReference>
<dbReference type="PANTHER" id="PTHR11067">
    <property type="entry name" value="INOSINE TRIPHOSPHATE PYROPHOSPHATASE/HAM1 PROTEIN"/>
    <property type="match status" value="1"/>
</dbReference>
<evidence type="ECO:0000256" key="1">
    <source>
        <dbReference type="ARBA" id="ARBA00008023"/>
    </source>
</evidence>
<keyword evidence="4" id="KW-1185">Reference proteome</keyword>
<proteinExistence type="inferred from homology"/>
<sequence length="213" mass="22982">MRNAGRARVYVATKNVGKLREMEQLFGDAPFDLATFGKYEDPIEGDTSYADNAALKARALHAQLTRAGQPGNVLADDSGLEVYALDRRPGVLTAFYGGAELSWAERRTRLIAELEASPLGASDRRARFVCALHFIGADGREFATMGTVDGEIAPHERGELGFSFDPVFLYPPLGRTFAELSGEEKNRCSHRAIATAALLAALSLAGVPAEVHD</sequence>
<dbReference type="Gene3D" id="3.90.950.10">
    <property type="match status" value="1"/>
</dbReference>
<dbReference type="Pfam" id="PF01725">
    <property type="entry name" value="Ham1p_like"/>
    <property type="match status" value="1"/>
</dbReference>
<protein>
    <submittedName>
        <fullName evidence="3">Non-canonical purine NTP pyrophosphatase</fullName>
    </submittedName>
</protein>
<evidence type="ECO:0000256" key="2">
    <source>
        <dbReference type="ARBA" id="ARBA00022801"/>
    </source>
</evidence>
<keyword evidence="2" id="KW-0378">Hydrolase</keyword>
<accession>A0AAN2CA97</accession>
<evidence type="ECO:0000313" key="3">
    <source>
        <dbReference type="EMBL" id="BDE06432.1"/>
    </source>
</evidence>
<dbReference type="EMBL" id="AP025523">
    <property type="protein sequence ID" value="BDE06432.1"/>
    <property type="molecule type" value="Genomic_DNA"/>
</dbReference>
<dbReference type="Proteomes" id="UP001317532">
    <property type="component" value="Chromosome"/>
</dbReference>
<name>A0AAN2CA97_UNVUL</name>
<gene>
    <name evidence="3" type="ORF">WPS_17080</name>
</gene>
<dbReference type="GO" id="GO:0009143">
    <property type="term" value="P:nucleoside triphosphate catabolic process"/>
    <property type="evidence" value="ECO:0007669"/>
    <property type="project" value="InterPro"/>
</dbReference>
<reference evidence="3 4" key="1">
    <citation type="journal article" date="2022" name="ISME Commun">
        <title>Vulcanimicrobium alpinus gen. nov. sp. nov., the first cultivated representative of the candidate phylum 'Eremiobacterota', is a metabolically versatile aerobic anoxygenic phototroph.</title>
        <authorList>
            <person name="Yabe S."/>
            <person name="Muto K."/>
            <person name="Abe K."/>
            <person name="Yokota A."/>
            <person name="Staudigel H."/>
            <person name="Tebo B.M."/>
        </authorList>
    </citation>
    <scope>NUCLEOTIDE SEQUENCE [LARGE SCALE GENOMIC DNA]</scope>
    <source>
        <strain evidence="3 4">WC8-2</strain>
    </source>
</reference>
<dbReference type="KEGG" id="vab:WPS_17080"/>
<dbReference type="InterPro" id="IPR029001">
    <property type="entry name" value="ITPase-like_fam"/>
</dbReference>
<dbReference type="GO" id="GO:0047429">
    <property type="term" value="F:nucleoside triphosphate diphosphatase activity"/>
    <property type="evidence" value="ECO:0007669"/>
    <property type="project" value="InterPro"/>
</dbReference>
<organism evidence="3 4">
    <name type="scientific">Vulcanimicrobium alpinum</name>
    <dbReference type="NCBI Taxonomy" id="3016050"/>
    <lineage>
        <taxon>Bacteria</taxon>
        <taxon>Bacillati</taxon>
        <taxon>Vulcanimicrobiota</taxon>
        <taxon>Vulcanimicrobiia</taxon>
        <taxon>Vulcanimicrobiales</taxon>
        <taxon>Vulcanimicrobiaceae</taxon>
        <taxon>Vulcanimicrobium</taxon>
    </lineage>
</organism>
<dbReference type="GO" id="GO:0005829">
    <property type="term" value="C:cytosol"/>
    <property type="evidence" value="ECO:0007669"/>
    <property type="project" value="TreeGrafter"/>
</dbReference>
<comment type="similarity">
    <text evidence="1">Belongs to the HAM1 NTPase family.</text>
</comment>